<protein>
    <submittedName>
        <fullName evidence="1">Uncharacterized protein</fullName>
    </submittedName>
</protein>
<evidence type="ECO:0000313" key="2">
    <source>
        <dbReference type="Proteomes" id="UP000000442"/>
    </source>
</evidence>
<dbReference type="HOGENOM" id="CLU_2681658_0_0_7"/>
<dbReference type="EMBL" id="CP001087">
    <property type="protein sequence ID" value="ACN16896.1"/>
    <property type="molecule type" value="Genomic_DNA"/>
</dbReference>
<gene>
    <name evidence="1" type="ordered locus">HRM2_38380</name>
</gene>
<dbReference type="OrthoDB" id="9787486at2"/>
<name>C0QAW3_DESAH</name>
<proteinExistence type="predicted"/>
<organism evidence="1 2">
    <name type="scientific">Desulforapulum autotrophicum (strain ATCC 43914 / DSM 3382 / VKM B-1955 / HRM2)</name>
    <name type="common">Desulfobacterium autotrophicum</name>
    <dbReference type="NCBI Taxonomy" id="177437"/>
    <lineage>
        <taxon>Bacteria</taxon>
        <taxon>Pseudomonadati</taxon>
        <taxon>Thermodesulfobacteriota</taxon>
        <taxon>Desulfobacteria</taxon>
        <taxon>Desulfobacterales</taxon>
        <taxon>Desulfobacteraceae</taxon>
        <taxon>Desulforapulum</taxon>
    </lineage>
</organism>
<dbReference type="KEGG" id="dat:HRM2_38380"/>
<accession>C0QAW3</accession>
<evidence type="ECO:0000313" key="1">
    <source>
        <dbReference type="EMBL" id="ACN16896.1"/>
    </source>
</evidence>
<dbReference type="AlphaFoldDB" id="C0QAW3"/>
<keyword evidence="2" id="KW-1185">Reference proteome</keyword>
<dbReference type="Proteomes" id="UP000000442">
    <property type="component" value="Chromosome"/>
</dbReference>
<sequence>MFGLKLFIGLITIADLICTSRRENPFKSISSGILADDSVNLTTSAAMVGGAINSFIKSVEGRGNGEVIRIYDNC</sequence>
<reference evidence="1 2" key="1">
    <citation type="journal article" date="2009" name="Environ. Microbiol.">
        <title>Genome sequence of Desulfobacterium autotrophicum HRM2, a marine sulfate reducer oxidizing organic carbon completely to carbon dioxide.</title>
        <authorList>
            <person name="Strittmatter A.W."/>
            <person name="Liesegang H."/>
            <person name="Rabus R."/>
            <person name="Decker I."/>
            <person name="Amann J."/>
            <person name="Andres S."/>
            <person name="Henne A."/>
            <person name="Fricke W.F."/>
            <person name="Martinez-Arias R."/>
            <person name="Bartels D."/>
            <person name="Goesmann A."/>
            <person name="Krause L."/>
            <person name="Puehler A."/>
            <person name="Klenk H.P."/>
            <person name="Richter M."/>
            <person name="Schuler M."/>
            <person name="Gloeckner F.O."/>
            <person name="Meyerdierks A."/>
            <person name="Gottschalk G."/>
            <person name="Amann R."/>
        </authorList>
    </citation>
    <scope>NUCLEOTIDE SEQUENCE [LARGE SCALE GENOMIC DNA]</scope>
    <source>
        <strain evidence="2">ATCC 43914 / DSM 3382 / HRM2</strain>
    </source>
</reference>